<dbReference type="STRING" id="926562.Oweho_2802"/>
<protein>
    <submittedName>
        <fullName evidence="1">Bacteroidetes-specific putative membrane protein</fullName>
    </submittedName>
</protein>
<dbReference type="Proteomes" id="UP000005631">
    <property type="component" value="Chromosome"/>
</dbReference>
<dbReference type="HOGENOM" id="CLU_068235_0_1_10"/>
<dbReference type="RefSeq" id="WP_014203111.1">
    <property type="nucleotide sequence ID" value="NC_016599.1"/>
</dbReference>
<dbReference type="NCBIfam" id="TIGR03519">
    <property type="entry name" value="T9SS_PorP_fam"/>
    <property type="match status" value="1"/>
</dbReference>
<sequence length="322" mass="35409">MKKIYIMLLTGISYLAVGQQDLQFTQFMFNKIYYNPAVAGSGGAICVNALHRSQWVGFEGAPTSQNLNINAPIKKLHGGLALKVSNDQIGYFQNFNIGLGYAYQMELANGTLGFGLNLELFTSSVNNAEWVAPDGTTGFDPSITAPITQGITFDGSLGIYYENDTWWAGISSARLAQSSTELDNNVNPALNPTLSTITDFYNRRHYYIMGGYNWAIPNSNIDLRPSLLLKSDFGASSVVDVNVMGVYNNKFWGGVTYRLTEAVAVNVGYQFTESLKAGYSYDIGINGISQQGGGSHEIFLSYCFKIEIPPRQKGSYKNPRFL</sequence>
<evidence type="ECO:0000313" key="1">
    <source>
        <dbReference type="EMBL" id="AEV33762.1"/>
    </source>
</evidence>
<proteinExistence type="predicted"/>
<dbReference type="Pfam" id="PF11751">
    <property type="entry name" value="PorP_SprF"/>
    <property type="match status" value="1"/>
</dbReference>
<dbReference type="EMBL" id="CP003156">
    <property type="protein sequence ID" value="AEV33762.1"/>
    <property type="molecule type" value="Genomic_DNA"/>
</dbReference>
<evidence type="ECO:0000313" key="2">
    <source>
        <dbReference type="Proteomes" id="UP000005631"/>
    </source>
</evidence>
<gene>
    <name evidence="1" type="ordered locus">Oweho_2802</name>
</gene>
<dbReference type="KEGG" id="oho:Oweho_2802"/>
<dbReference type="eggNOG" id="COG0226">
    <property type="taxonomic scope" value="Bacteria"/>
</dbReference>
<name>G8R096_OWEHD</name>
<dbReference type="InterPro" id="IPR019861">
    <property type="entry name" value="PorP/SprF_Bacteroidetes"/>
</dbReference>
<keyword evidence="2" id="KW-1185">Reference proteome</keyword>
<dbReference type="OrthoDB" id="1114455at2"/>
<reference evidence="1 2" key="1">
    <citation type="journal article" date="2012" name="Stand. Genomic Sci.">
        <title>Genome sequence of the orange-pigmented seawater bacterium Owenweeksia hongkongensis type strain (UST20020801(T)).</title>
        <authorList>
            <person name="Riedel T."/>
            <person name="Held B."/>
            <person name="Nolan M."/>
            <person name="Lucas S."/>
            <person name="Lapidus A."/>
            <person name="Tice H."/>
            <person name="Del Rio T.G."/>
            <person name="Cheng J.F."/>
            <person name="Han C."/>
            <person name="Tapia R."/>
            <person name="Goodwin L.A."/>
            <person name="Pitluck S."/>
            <person name="Liolios K."/>
            <person name="Mavromatis K."/>
            <person name="Pagani I."/>
            <person name="Ivanova N."/>
            <person name="Mikhailova N."/>
            <person name="Pati A."/>
            <person name="Chen A."/>
            <person name="Palaniappan K."/>
            <person name="Rohde M."/>
            <person name="Tindall B.J."/>
            <person name="Detter J.C."/>
            <person name="Goker M."/>
            <person name="Woyke T."/>
            <person name="Bristow J."/>
            <person name="Eisen J.A."/>
            <person name="Markowitz V."/>
            <person name="Hugenholtz P."/>
            <person name="Klenk H.P."/>
            <person name="Kyrpides N.C."/>
        </authorList>
    </citation>
    <scope>NUCLEOTIDE SEQUENCE</scope>
    <source>
        <strain evidence="2">DSM 17368 / JCM 12287 / NRRL B-23963</strain>
    </source>
</reference>
<dbReference type="AlphaFoldDB" id="G8R096"/>
<accession>G8R096</accession>
<dbReference type="PATRIC" id="fig|926562.3.peg.2818"/>
<organism evidence="1 2">
    <name type="scientific">Owenweeksia hongkongensis (strain DSM 17368 / CIP 108786 / JCM 12287 / NRRL B-23963 / UST20020801)</name>
    <dbReference type="NCBI Taxonomy" id="926562"/>
    <lineage>
        <taxon>Bacteria</taxon>
        <taxon>Pseudomonadati</taxon>
        <taxon>Bacteroidota</taxon>
        <taxon>Flavobacteriia</taxon>
        <taxon>Flavobacteriales</taxon>
        <taxon>Owenweeksiaceae</taxon>
        <taxon>Owenweeksia</taxon>
    </lineage>
</organism>